<name>A0A1R2BGR7_9CILI</name>
<evidence type="ECO:0000313" key="2">
    <source>
        <dbReference type="Proteomes" id="UP000187209"/>
    </source>
</evidence>
<gene>
    <name evidence="1" type="ORF">SteCoe_24825</name>
</gene>
<accession>A0A1R2BGR7</accession>
<dbReference type="AlphaFoldDB" id="A0A1R2BGR7"/>
<sequence length="254" mass="30502">MIRLIKFLSRMLSELKLQIAHHKLGLAISTSIFLLSVLAYFSRIKSQTLRVSESQSIPESSKPTSYKTDRQRQELWTKEFSIKIITRNSLLELLNSFNLKHKDRMQAIYDQNRIRRRNLRQESKEKYDRFLNTIIEEESQEHKRIFHEYLAEKKITKEEYDKVIEMYKVDEEIIECLNAINSEPFEGNDVDENIVEEILKYELSELKKPQTRISRYLIEDTIWENWQVETGDAHEVARKNKRLNKYFKGVKLLR</sequence>
<proteinExistence type="predicted"/>
<reference evidence="1 2" key="1">
    <citation type="submission" date="2016-11" db="EMBL/GenBank/DDBJ databases">
        <title>The macronuclear genome of Stentor coeruleus: a giant cell with tiny introns.</title>
        <authorList>
            <person name="Slabodnick M."/>
            <person name="Ruby J.G."/>
            <person name="Reiff S.B."/>
            <person name="Swart E.C."/>
            <person name="Gosai S."/>
            <person name="Prabakaran S."/>
            <person name="Witkowska E."/>
            <person name="Larue G.E."/>
            <person name="Fisher S."/>
            <person name="Freeman R.M."/>
            <person name="Gunawardena J."/>
            <person name="Chu W."/>
            <person name="Stover N.A."/>
            <person name="Gregory B.D."/>
            <person name="Nowacki M."/>
            <person name="Derisi J."/>
            <person name="Roy S.W."/>
            <person name="Marshall W.F."/>
            <person name="Sood P."/>
        </authorList>
    </citation>
    <scope>NUCLEOTIDE SEQUENCE [LARGE SCALE GENOMIC DNA]</scope>
    <source>
        <strain evidence="1">WM001</strain>
    </source>
</reference>
<evidence type="ECO:0000313" key="1">
    <source>
        <dbReference type="EMBL" id="OMJ75929.1"/>
    </source>
</evidence>
<organism evidence="1 2">
    <name type="scientific">Stentor coeruleus</name>
    <dbReference type="NCBI Taxonomy" id="5963"/>
    <lineage>
        <taxon>Eukaryota</taxon>
        <taxon>Sar</taxon>
        <taxon>Alveolata</taxon>
        <taxon>Ciliophora</taxon>
        <taxon>Postciliodesmatophora</taxon>
        <taxon>Heterotrichea</taxon>
        <taxon>Heterotrichida</taxon>
        <taxon>Stentoridae</taxon>
        <taxon>Stentor</taxon>
    </lineage>
</organism>
<keyword evidence="2" id="KW-1185">Reference proteome</keyword>
<comment type="caution">
    <text evidence="1">The sequence shown here is derived from an EMBL/GenBank/DDBJ whole genome shotgun (WGS) entry which is preliminary data.</text>
</comment>
<dbReference type="EMBL" id="MPUH01000661">
    <property type="protein sequence ID" value="OMJ75929.1"/>
    <property type="molecule type" value="Genomic_DNA"/>
</dbReference>
<protein>
    <submittedName>
        <fullName evidence="1">Uncharacterized protein</fullName>
    </submittedName>
</protein>
<dbReference type="Proteomes" id="UP000187209">
    <property type="component" value="Unassembled WGS sequence"/>
</dbReference>